<accession>A0A8E2DFG5</accession>
<sequence length="1503" mass="169968">MSRLKSVFDSSPSWAKRRSRGGKSKTADISQSAVHTVDEAAIDPRHIKVPSHSSKPHEPTTLNEISPSDLQTEDSDEIHQAIVHEEQLLSCDEITSRLVPRNDSASNETPEAENAVSASPVVDSQAQEDMSSAPGSNIASILQNIEGHAHEIDNTDNPLDNIMAALEISSLVHPNISGSFQAIKAIMKLTMARREPNEIIRLLYTEMNETALIIGELQRAPYLSQVVQLKITEIANDMSACANACDAYMKSTALVRYIRSEEWNKKLQSFLELFKRRRAELQMVLALHSSMQLASMQEEMLRRSTTRDADMAEILRRQSTDAEETALREELLRLRRSHQNSDLDLRQLLQEQKEKLHGPTKPGGVDDSDEGFEELKAELQEDVDTTIERYREDQKFDAIGLPKHVHCTGPADRLQPDEELNKIVRKGVETWREGKLDEAIELGDDMESATEPVAEDLQKIAENLEGCIEHLDEQLESVIKLLDKVADLHHAAAAALFIVKGVLELYKARRDNDRRVQTLFVQMCEIGSILGELRKRKVLSVLILSKVNQLAQDMEKCGKTCVAYGETRPITKFLLAGVWTSRLLNFLDLFKTRRSELQDVLAVDANKQLDSINQSLRKTESVLKQMDLRMKDVASVFLKEFPSVREVALREQLQNVKLGPGTNVDSILKALLQEESKGDADLVDVKITPRRMDILKAELLEGVDAAVERMGDGFVRNLQAIVTKQLQQLTKEQTEELTRTMKHEGDTLFYRFTTVLNLSYEMIRHPILQDIWKLMSYTGQVEAHKFVEAMRNYLNRNLVEVNQAGASDNGSEPIGEDDWALRYVGPEWQQRIIEAIDDDGSGEITIVELNRFADGLPSNLKWSLSHWLAYWSIGWHMTTTVYVFKIRSLLAQMLDLLPSLLPQNRNAADQLFRSAWLQLFPLIVSLQTCQVDSALHQRFATYVTDEENRIRENLRKVDHNLRTSDTLRVHVIGLGRIEKYIFPLVYLLLAKQLEILQMARYTALSDDMFEICANSLEICIGEVRSRRSDLSVFFRIQEHRVDQDSRFETYACGLFRHFHQEKDLWTAKKVEAYRMSASDGSYSLSSVIVGEDTMLGEASDSLVMVPGLPGRGSSRERDWWPRHDSSCRSCRRSIIGARLICLECWDPEGGVRDTMDFCSRSACRDWTGQSPQNRNHTSGHQVMLKVRGYLHLNDTPWVMQRAQDAVHHYRDHIRNARAESTTQVRGIDIPGQIQEEADMINPPDQISVDNAARRGDETMLSSRTMNVSNAVECVREPNCSICKKSATFPCWFCLDCSGDRPDYFICDNCESQLLLACNSCGQPYTQPAWYFGYRKEDRFMCEFCIIEGGTSREDVSDQHVYTHPLVKYQHFDPPSMVGTSSTSGTSSDTATMTAMHNVLVLHDRMAAVHEKVATIHDRIGSVAVEETVRAQISPVESRLRTVEDRVGAVDAKLEVLRSQMCRLEERFDRIITRLEGSSAVTDDGSTRANGHLATGVEGSGLSA</sequence>
<dbReference type="PROSITE" id="PS00018">
    <property type="entry name" value="EF_HAND_1"/>
    <property type="match status" value="1"/>
</dbReference>
<feature type="region of interest" description="Disordered" evidence="1">
    <location>
        <begin position="1"/>
        <end position="74"/>
    </location>
</feature>
<organism evidence="3 4">
    <name type="scientific">Obba rivulosa</name>
    <dbReference type="NCBI Taxonomy" id="1052685"/>
    <lineage>
        <taxon>Eukaryota</taxon>
        <taxon>Fungi</taxon>
        <taxon>Dikarya</taxon>
        <taxon>Basidiomycota</taxon>
        <taxon>Agaricomycotina</taxon>
        <taxon>Agaricomycetes</taxon>
        <taxon>Polyporales</taxon>
        <taxon>Gelatoporiaceae</taxon>
        <taxon>Obba</taxon>
    </lineage>
</organism>
<evidence type="ECO:0000313" key="3">
    <source>
        <dbReference type="EMBL" id="OCH84777.1"/>
    </source>
</evidence>
<feature type="compositionally biased region" description="Polar residues" evidence="1">
    <location>
        <begin position="60"/>
        <end position="70"/>
    </location>
</feature>
<feature type="compositionally biased region" description="Basic and acidic residues" evidence="1">
    <location>
        <begin position="36"/>
        <end position="46"/>
    </location>
</feature>
<dbReference type="EMBL" id="KV722635">
    <property type="protein sequence ID" value="OCH84777.1"/>
    <property type="molecule type" value="Genomic_DNA"/>
</dbReference>
<name>A0A8E2DFG5_9APHY</name>
<evidence type="ECO:0000313" key="4">
    <source>
        <dbReference type="Proteomes" id="UP000250043"/>
    </source>
</evidence>
<dbReference type="PROSITE" id="PS50222">
    <property type="entry name" value="EF_HAND_2"/>
    <property type="match status" value="1"/>
</dbReference>
<dbReference type="OrthoDB" id="2122982at2759"/>
<dbReference type="InterPro" id="IPR018247">
    <property type="entry name" value="EF_Hand_1_Ca_BS"/>
</dbReference>
<dbReference type="GO" id="GO:0005509">
    <property type="term" value="F:calcium ion binding"/>
    <property type="evidence" value="ECO:0007669"/>
    <property type="project" value="InterPro"/>
</dbReference>
<feature type="domain" description="EF-hand" evidence="2">
    <location>
        <begin position="830"/>
        <end position="859"/>
    </location>
</feature>
<evidence type="ECO:0000259" key="2">
    <source>
        <dbReference type="PROSITE" id="PS50222"/>
    </source>
</evidence>
<proteinExistence type="predicted"/>
<keyword evidence="4" id="KW-1185">Reference proteome</keyword>
<gene>
    <name evidence="3" type="ORF">OBBRIDRAFT_375996</name>
</gene>
<feature type="region of interest" description="Disordered" evidence="1">
    <location>
        <begin position="1479"/>
        <end position="1503"/>
    </location>
</feature>
<dbReference type="Proteomes" id="UP000250043">
    <property type="component" value="Unassembled WGS sequence"/>
</dbReference>
<dbReference type="InterPro" id="IPR002048">
    <property type="entry name" value="EF_hand_dom"/>
</dbReference>
<protein>
    <recommendedName>
        <fullName evidence="2">EF-hand domain-containing protein</fullName>
    </recommendedName>
</protein>
<feature type="compositionally biased region" description="Polar residues" evidence="1">
    <location>
        <begin position="122"/>
        <end position="134"/>
    </location>
</feature>
<evidence type="ECO:0000256" key="1">
    <source>
        <dbReference type="SAM" id="MobiDB-lite"/>
    </source>
</evidence>
<reference evidence="3 4" key="1">
    <citation type="submission" date="2016-07" db="EMBL/GenBank/DDBJ databases">
        <title>Draft genome of the white-rot fungus Obba rivulosa 3A-2.</title>
        <authorList>
            <consortium name="DOE Joint Genome Institute"/>
            <person name="Miettinen O."/>
            <person name="Riley R."/>
            <person name="Acob R."/>
            <person name="Barry K."/>
            <person name="Cullen D."/>
            <person name="De Vries R."/>
            <person name="Hainaut M."/>
            <person name="Hatakka A."/>
            <person name="Henrissat B."/>
            <person name="Hilden K."/>
            <person name="Kuo R."/>
            <person name="Labutti K."/>
            <person name="Lipzen A."/>
            <person name="Makela M.R."/>
            <person name="Sandor L."/>
            <person name="Spatafora J.W."/>
            <person name="Grigoriev I.V."/>
            <person name="Hibbett D.S."/>
        </authorList>
    </citation>
    <scope>NUCLEOTIDE SEQUENCE [LARGE SCALE GENOMIC DNA]</scope>
    <source>
        <strain evidence="3 4">3A-2</strain>
    </source>
</reference>
<feature type="region of interest" description="Disordered" evidence="1">
    <location>
        <begin position="101"/>
        <end position="134"/>
    </location>
</feature>